<comment type="caution">
    <text evidence="2">The sequence shown here is derived from an EMBL/GenBank/DDBJ whole genome shotgun (WGS) entry which is preliminary data.</text>
</comment>
<dbReference type="RefSeq" id="WP_045052888.1">
    <property type="nucleotide sequence ID" value="NZ_CAWMDP010000017.1"/>
</dbReference>
<gene>
    <name evidence="2" type="ORF">UH38_01885</name>
</gene>
<dbReference type="SUPFAM" id="SSF111038">
    <property type="entry name" value="YjbQ-like"/>
    <property type="match status" value="1"/>
</dbReference>
<sequence length="137" mass="15475">MHYQQLLKIPTKGKSLYKITSKIESVVAESGIKTGLCTIFLRHTSASLIIQENADPDVLLDLSNFLAKLVPESAPYIHNAEGPDDMPAHIRTVLTHTSEQIPIAQNRLVLGTWQGIYIWEHRDRSHQRELVVHIMGE</sequence>
<protein>
    <recommendedName>
        <fullName evidence="4">Secondary thiamine-phosphate synthase enzyme</fullName>
    </recommendedName>
</protein>
<dbReference type="PATRIC" id="fig|1618023.3.peg.1624"/>
<name>A0A0D8ZXN8_9CYAN</name>
<dbReference type="InterPro" id="IPR035917">
    <property type="entry name" value="YjbQ-like_sf"/>
</dbReference>
<reference evidence="2 3" key="1">
    <citation type="submission" date="2015-02" db="EMBL/GenBank/DDBJ databases">
        <title>Draft genome of a novel marine cyanobacterium (Chroococcales) isolated from South Atlantic Ocean.</title>
        <authorList>
            <person name="Rigonato J."/>
            <person name="Alvarenga D.O."/>
            <person name="Branco L.H."/>
            <person name="Varani A.M."/>
            <person name="Brandini F.P."/>
            <person name="Fiore M.F."/>
        </authorList>
    </citation>
    <scope>NUCLEOTIDE SEQUENCE [LARGE SCALE GENOMIC DNA]</scope>
    <source>
        <strain evidence="2 3">CENA595</strain>
    </source>
</reference>
<dbReference type="PIRSF" id="PIRSF004681">
    <property type="entry name" value="UCP004681"/>
    <property type="match status" value="1"/>
</dbReference>
<organism evidence="2 3">
    <name type="scientific">Aliterella atlantica CENA595</name>
    <dbReference type="NCBI Taxonomy" id="1618023"/>
    <lineage>
        <taxon>Bacteria</taxon>
        <taxon>Bacillati</taxon>
        <taxon>Cyanobacteriota</taxon>
        <taxon>Cyanophyceae</taxon>
        <taxon>Chroococcidiopsidales</taxon>
        <taxon>Aliterellaceae</taxon>
        <taxon>Aliterella</taxon>
    </lineage>
</organism>
<dbReference type="PANTHER" id="PTHR30615:SF8">
    <property type="entry name" value="UPF0047 PROTEIN C4A8.02C"/>
    <property type="match status" value="1"/>
</dbReference>
<dbReference type="OrthoDB" id="9801725at2"/>
<dbReference type="NCBIfam" id="TIGR00149">
    <property type="entry name" value="TIGR00149_YjbQ"/>
    <property type="match status" value="1"/>
</dbReference>
<dbReference type="PANTHER" id="PTHR30615">
    <property type="entry name" value="UNCHARACTERIZED PROTEIN YJBQ-RELATED"/>
    <property type="match status" value="1"/>
</dbReference>
<dbReference type="STRING" id="1618023.UH38_01885"/>
<evidence type="ECO:0000313" key="2">
    <source>
        <dbReference type="EMBL" id="KJH73538.1"/>
    </source>
</evidence>
<dbReference type="Proteomes" id="UP000032452">
    <property type="component" value="Unassembled WGS sequence"/>
</dbReference>
<comment type="similarity">
    <text evidence="1">Belongs to the UPF0047 family.</text>
</comment>
<dbReference type="InterPro" id="IPR001602">
    <property type="entry name" value="UPF0047_YjbQ-like"/>
</dbReference>
<proteinExistence type="inferred from homology"/>
<evidence type="ECO:0000313" key="3">
    <source>
        <dbReference type="Proteomes" id="UP000032452"/>
    </source>
</evidence>
<evidence type="ECO:0000256" key="1">
    <source>
        <dbReference type="ARBA" id="ARBA00005534"/>
    </source>
</evidence>
<dbReference type="AlphaFoldDB" id="A0A0D8ZXN8"/>
<keyword evidence="3" id="KW-1185">Reference proteome</keyword>
<dbReference type="EMBL" id="JYON01000001">
    <property type="protein sequence ID" value="KJH73538.1"/>
    <property type="molecule type" value="Genomic_DNA"/>
</dbReference>
<evidence type="ECO:0008006" key="4">
    <source>
        <dbReference type="Google" id="ProtNLM"/>
    </source>
</evidence>
<dbReference type="Pfam" id="PF01894">
    <property type="entry name" value="YjbQ"/>
    <property type="match status" value="1"/>
</dbReference>
<accession>A0A0D8ZXN8</accession>
<dbReference type="Gene3D" id="2.60.120.460">
    <property type="entry name" value="YjbQ-like"/>
    <property type="match status" value="1"/>
</dbReference>